<dbReference type="InterPro" id="IPR043636">
    <property type="entry name" value="L1_RRM_dom"/>
</dbReference>
<accession>A0A8C0SZU0</accession>
<dbReference type="Pfam" id="PF02994">
    <property type="entry name" value="Transposase_22"/>
    <property type="match status" value="1"/>
</dbReference>
<dbReference type="AlphaFoldDB" id="A0A8C0SZU0"/>
<evidence type="ECO:0000259" key="2">
    <source>
        <dbReference type="Pfam" id="PF02994"/>
    </source>
</evidence>
<dbReference type="Pfam" id="PF17490">
    <property type="entry name" value="Tnp_22_dsRBD"/>
    <property type="match status" value="1"/>
</dbReference>
<dbReference type="InterPro" id="IPR042566">
    <property type="entry name" value="L1_C"/>
</dbReference>
<reference evidence="4" key="2">
    <citation type="submission" date="2025-08" db="UniProtKB">
        <authorList>
            <consortium name="Ensembl"/>
        </authorList>
    </citation>
    <scope>IDENTIFICATION</scope>
</reference>
<dbReference type="Gene3D" id="3.30.250.20">
    <property type="entry name" value="L1 transposable element, C-terminal domain"/>
    <property type="match status" value="1"/>
</dbReference>
<evidence type="ECO:0000259" key="3">
    <source>
        <dbReference type="Pfam" id="PF17490"/>
    </source>
</evidence>
<evidence type="ECO:0000256" key="1">
    <source>
        <dbReference type="SAM" id="MobiDB-lite"/>
    </source>
</evidence>
<dbReference type="Proteomes" id="UP000694542">
    <property type="component" value="Chromosome 21"/>
</dbReference>
<dbReference type="InterPro" id="IPR035300">
    <property type="entry name" value="L1_dsRBD"/>
</dbReference>
<dbReference type="Ensembl" id="ENSCAFT00040033342.1">
    <property type="protein sequence ID" value="ENSCAFP00040029021.1"/>
    <property type="gene ID" value="ENSCAFG00040018067.1"/>
</dbReference>
<evidence type="ECO:0000313" key="4">
    <source>
        <dbReference type="Ensembl" id="ENSCAFP00040029021.1"/>
    </source>
</evidence>
<dbReference type="Gene3D" id="3.30.70.1820">
    <property type="entry name" value="L1 transposable element, RRM domain"/>
    <property type="match status" value="1"/>
</dbReference>
<name>A0A8C0SZU0_CANLF</name>
<proteinExistence type="predicted"/>
<feature type="domain" description="L1 transposable element dsRBD-like" evidence="3">
    <location>
        <begin position="57"/>
        <end position="114"/>
    </location>
</feature>
<feature type="domain" description="L1 transposable element RRM" evidence="2">
    <location>
        <begin position="4"/>
        <end position="53"/>
    </location>
</feature>
<dbReference type="InterPro" id="IPR004244">
    <property type="entry name" value="Transposase_22"/>
</dbReference>
<dbReference type="PANTHER" id="PTHR11505">
    <property type="entry name" value="L1 TRANSPOSABLE ELEMENT-RELATED"/>
    <property type="match status" value="1"/>
</dbReference>
<organism evidence="4 5">
    <name type="scientific">Canis lupus familiaris</name>
    <name type="common">Dog</name>
    <name type="synonym">Canis familiaris</name>
    <dbReference type="NCBI Taxonomy" id="9615"/>
    <lineage>
        <taxon>Eukaryota</taxon>
        <taxon>Metazoa</taxon>
        <taxon>Chordata</taxon>
        <taxon>Craniata</taxon>
        <taxon>Vertebrata</taxon>
        <taxon>Euteleostomi</taxon>
        <taxon>Mammalia</taxon>
        <taxon>Eutheria</taxon>
        <taxon>Laurasiatheria</taxon>
        <taxon>Carnivora</taxon>
        <taxon>Caniformia</taxon>
        <taxon>Canidae</taxon>
        <taxon>Canis</taxon>
    </lineage>
</organism>
<feature type="region of interest" description="Disordered" evidence="1">
    <location>
        <begin position="109"/>
        <end position="138"/>
    </location>
</feature>
<evidence type="ECO:0000313" key="5">
    <source>
        <dbReference type="Proteomes" id="UP000694542"/>
    </source>
</evidence>
<sequence>MEISPPKINKKRSTLQHLIVKLASSKDKEKILKAARDKRSLTYMGRSIRLTADLFSETWQARKDRQDIFRVLNEKNMQLRILYPTRLSFRIEGEIKSFQDKQKLKEYVTTKQSARNIKGHSVKEKGSPRKQSTKRGTE</sequence>
<reference evidence="4" key="1">
    <citation type="submission" date="2018-10" db="EMBL/GenBank/DDBJ databases">
        <title>De novo assembly of a Great Dane genome.</title>
        <authorList>
            <person name="Kidd J.M."/>
            <person name="Pendleton A.L."/>
            <person name="Shen F."/>
            <person name="Emery S."/>
        </authorList>
    </citation>
    <scope>NUCLEOTIDE SEQUENCE [LARGE SCALE GENOMIC DNA]</scope>
    <source>
        <strain evidence="4">Great Dane</strain>
    </source>
</reference>
<protein>
    <submittedName>
        <fullName evidence="4">Uncharacterized protein</fullName>
    </submittedName>
</protein>